<accession>A0A068U291</accession>
<protein>
    <submittedName>
        <fullName evidence="2">Uncharacterized protein</fullName>
    </submittedName>
</protein>
<gene>
    <name evidence="2" type="ORF">GSCOC_T00039826001</name>
</gene>
<evidence type="ECO:0000256" key="1">
    <source>
        <dbReference type="SAM" id="MobiDB-lite"/>
    </source>
</evidence>
<feature type="region of interest" description="Disordered" evidence="1">
    <location>
        <begin position="1"/>
        <end position="40"/>
    </location>
</feature>
<dbReference type="InParanoid" id="A0A068U291"/>
<organism evidence="2 3">
    <name type="scientific">Coffea canephora</name>
    <name type="common">Robusta coffee</name>
    <dbReference type="NCBI Taxonomy" id="49390"/>
    <lineage>
        <taxon>Eukaryota</taxon>
        <taxon>Viridiplantae</taxon>
        <taxon>Streptophyta</taxon>
        <taxon>Embryophyta</taxon>
        <taxon>Tracheophyta</taxon>
        <taxon>Spermatophyta</taxon>
        <taxon>Magnoliopsida</taxon>
        <taxon>eudicotyledons</taxon>
        <taxon>Gunneridae</taxon>
        <taxon>Pentapetalae</taxon>
        <taxon>asterids</taxon>
        <taxon>lamiids</taxon>
        <taxon>Gentianales</taxon>
        <taxon>Rubiaceae</taxon>
        <taxon>Ixoroideae</taxon>
        <taxon>Gardenieae complex</taxon>
        <taxon>Bertiereae - Coffeeae clade</taxon>
        <taxon>Coffeeae</taxon>
        <taxon>Coffea</taxon>
    </lineage>
</organism>
<keyword evidence="3" id="KW-1185">Reference proteome</keyword>
<name>A0A068U291_COFCA</name>
<dbReference type="Proteomes" id="UP000295252">
    <property type="component" value="Chromosome IX"/>
</dbReference>
<reference evidence="3" key="1">
    <citation type="journal article" date="2014" name="Science">
        <title>The coffee genome provides insight into the convergent evolution of caffeine biosynthesis.</title>
        <authorList>
            <person name="Denoeud F."/>
            <person name="Carretero-Paulet L."/>
            <person name="Dereeper A."/>
            <person name="Droc G."/>
            <person name="Guyot R."/>
            <person name="Pietrella M."/>
            <person name="Zheng C."/>
            <person name="Alberti A."/>
            <person name="Anthony F."/>
            <person name="Aprea G."/>
            <person name="Aury J.M."/>
            <person name="Bento P."/>
            <person name="Bernard M."/>
            <person name="Bocs S."/>
            <person name="Campa C."/>
            <person name="Cenci A."/>
            <person name="Combes M.C."/>
            <person name="Crouzillat D."/>
            <person name="Da Silva C."/>
            <person name="Daddiego L."/>
            <person name="De Bellis F."/>
            <person name="Dussert S."/>
            <person name="Garsmeur O."/>
            <person name="Gayraud T."/>
            <person name="Guignon V."/>
            <person name="Jahn K."/>
            <person name="Jamilloux V."/>
            <person name="Joet T."/>
            <person name="Labadie K."/>
            <person name="Lan T."/>
            <person name="Leclercq J."/>
            <person name="Lepelley M."/>
            <person name="Leroy T."/>
            <person name="Li L.T."/>
            <person name="Librado P."/>
            <person name="Lopez L."/>
            <person name="Munoz A."/>
            <person name="Noel B."/>
            <person name="Pallavicini A."/>
            <person name="Perrotta G."/>
            <person name="Poncet V."/>
            <person name="Pot D."/>
            <person name="Priyono X."/>
            <person name="Rigoreau M."/>
            <person name="Rouard M."/>
            <person name="Rozas J."/>
            <person name="Tranchant-Dubreuil C."/>
            <person name="VanBuren R."/>
            <person name="Zhang Q."/>
            <person name="Andrade A.C."/>
            <person name="Argout X."/>
            <person name="Bertrand B."/>
            <person name="de Kochko A."/>
            <person name="Graziosi G."/>
            <person name="Henry R.J."/>
            <person name="Jayarama X."/>
            <person name="Ming R."/>
            <person name="Nagai C."/>
            <person name="Rounsley S."/>
            <person name="Sankoff D."/>
            <person name="Giuliano G."/>
            <person name="Albert V.A."/>
            <person name="Wincker P."/>
            <person name="Lashermes P."/>
        </authorList>
    </citation>
    <scope>NUCLEOTIDE SEQUENCE [LARGE SCALE GENOMIC DNA]</scope>
    <source>
        <strain evidence="3">cv. DH200-94</strain>
    </source>
</reference>
<sequence length="66" mass="7336">MSHQNKRVCLAHQPANSKEKGSSSNLISRKSKSHQAKKLPGIKTFAFRNQIPCLKEGKKLSIGFSK</sequence>
<dbReference type="AlphaFoldDB" id="A0A068U291"/>
<proteinExistence type="predicted"/>
<dbReference type="Gramene" id="CDP02447">
    <property type="protein sequence ID" value="CDP02447"/>
    <property type="gene ID" value="GSCOC_T00039826001"/>
</dbReference>
<dbReference type="EMBL" id="HG739092">
    <property type="protein sequence ID" value="CDP02447.1"/>
    <property type="molecule type" value="Genomic_DNA"/>
</dbReference>
<evidence type="ECO:0000313" key="3">
    <source>
        <dbReference type="Proteomes" id="UP000295252"/>
    </source>
</evidence>
<evidence type="ECO:0000313" key="2">
    <source>
        <dbReference type="EMBL" id="CDP02447.1"/>
    </source>
</evidence>